<name>A0A834FZ73_RHOSS</name>
<evidence type="ECO:0000313" key="1">
    <source>
        <dbReference type="EMBL" id="KAF7120240.1"/>
    </source>
</evidence>
<dbReference type="EMBL" id="WJXA01000013">
    <property type="protein sequence ID" value="KAF7120240.1"/>
    <property type="molecule type" value="Genomic_DNA"/>
</dbReference>
<protein>
    <submittedName>
        <fullName evidence="1">Uncharacterized protein</fullName>
    </submittedName>
</protein>
<dbReference type="AlphaFoldDB" id="A0A834FZ73"/>
<accession>A0A834FZ73</accession>
<reference evidence="1" key="1">
    <citation type="submission" date="2019-11" db="EMBL/GenBank/DDBJ databases">
        <authorList>
            <person name="Liu Y."/>
            <person name="Hou J."/>
            <person name="Li T.-Q."/>
            <person name="Guan C.-H."/>
            <person name="Wu X."/>
            <person name="Wu H.-Z."/>
            <person name="Ling F."/>
            <person name="Zhang R."/>
            <person name="Shi X.-G."/>
            <person name="Ren J.-P."/>
            <person name="Chen E.-F."/>
            <person name="Sun J.-M."/>
        </authorList>
    </citation>
    <scope>NUCLEOTIDE SEQUENCE</scope>
    <source>
        <strain evidence="1">Adult_tree_wgs_1</strain>
        <tissue evidence="1">Leaves</tissue>
    </source>
</reference>
<keyword evidence="2" id="KW-1185">Reference proteome</keyword>
<dbReference type="Proteomes" id="UP000626092">
    <property type="component" value="Unassembled WGS sequence"/>
</dbReference>
<evidence type="ECO:0000313" key="2">
    <source>
        <dbReference type="Proteomes" id="UP000626092"/>
    </source>
</evidence>
<dbReference type="OrthoDB" id="1744952at2759"/>
<sequence length="235" mass="25712">MVSDQAIAESLESLFRETNPKRWEWKENCYTKAAVRGNGSLGVRRNGRPSRTVASEFSNRMVYEVGCGREVSVSPNSSCLRVINEEAPEQALSAAVTCTILAAVGPQLLVGISRWYEVDKPEHEIVYDEMGIVRGPKCSVGDSARVIFTGTVVVIPDIMAPGARAECCRKASQCKDTASGNEGVRGLRALGVIDPSYHLAFIANFVQVDSLVVVSDGRRDTNMRNRKRDADDEDN</sequence>
<organism evidence="1 2">
    <name type="scientific">Rhododendron simsii</name>
    <name type="common">Sims's rhododendron</name>
    <dbReference type="NCBI Taxonomy" id="118357"/>
    <lineage>
        <taxon>Eukaryota</taxon>
        <taxon>Viridiplantae</taxon>
        <taxon>Streptophyta</taxon>
        <taxon>Embryophyta</taxon>
        <taxon>Tracheophyta</taxon>
        <taxon>Spermatophyta</taxon>
        <taxon>Magnoliopsida</taxon>
        <taxon>eudicotyledons</taxon>
        <taxon>Gunneridae</taxon>
        <taxon>Pentapetalae</taxon>
        <taxon>asterids</taxon>
        <taxon>Ericales</taxon>
        <taxon>Ericaceae</taxon>
        <taxon>Ericoideae</taxon>
        <taxon>Rhodoreae</taxon>
        <taxon>Rhododendron</taxon>
    </lineage>
</organism>
<proteinExistence type="predicted"/>
<comment type="caution">
    <text evidence="1">The sequence shown here is derived from an EMBL/GenBank/DDBJ whole genome shotgun (WGS) entry which is preliminary data.</text>
</comment>
<gene>
    <name evidence="1" type="ORF">RHSIM_Rhsim13G0136600</name>
</gene>